<gene>
    <name evidence="1" type="ORF">F2P47_04350</name>
</gene>
<proteinExistence type="predicted"/>
<dbReference type="EMBL" id="WESC01000003">
    <property type="protein sequence ID" value="KAB7741640.1"/>
    <property type="molecule type" value="Genomic_DNA"/>
</dbReference>
<accession>A0A6N6VP14</accession>
<evidence type="ECO:0000313" key="2">
    <source>
        <dbReference type="Proteomes" id="UP000468901"/>
    </source>
</evidence>
<protein>
    <submittedName>
        <fullName evidence="1">Uncharacterized protein</fullName>
    </submittedName>
</protein>
<name>A0A6N6VP14_9HYPH</name>
<organism evidence="1 2">
    <name type="scientific">Parvibaculum sedimenti</name>
    <dbReference type="NCBI Taxonomy" id="2608632"/>
    <lineage>
        <taxon>Bacteria</taxon>
        <taxon>Pseudomonadati</taxon>
        <taxon>Pseudomonadota</taxon>
        <taxon>Alphaproteobacteria</taxon>
        <taxon>Hyphomicrobiales</taxon>
        <taxon>Parvibaculaceae</taxon>
        <taxon>Parvibaculum</taxon>
    </lineage>
</organism>
<comment type="caution">
    <text evidence="1">The sequence shown here is derived from an EMBL/GenBank/DDBJ whole genome shotgun (WGS) entry which is preliminary data.</text>
</comment>
<dbReference type="RefSeq" id="WP_152214943.1">
    <property type="nucleotide sequence ID" value="NZ_JBAQYD010000027.1"/>
</dbReference>
<sequence length="91" mass="9923">MRIILGLIIVLLIAAIGTPLVRYGTLDPCRILAKDLARESYSKVAKAMGVEPGETPEAAESLARAMTSQYSEGECVSRLKDRWFGVEKPAE</sequence>
<dbReference type="Proteomes" id="UP000468901">
    <property type="component" value="Unassembled WGS sequence"/>
</dbReference>
<keyword evidence="2" id="KW-1185">Reference proteome</keyword>
<evidence type="ECO:0000313" key="1">
    <source>
        <dbReference type="EMBL" id="KAB7741640.1"/>
    </source>
</evidence>
<reference evidence="1 2" key="1">
    <citation type="submission" date="2019-09" db="EMBL/GenBank/DDBJ databases">
        <title>Parvibaculum sedimenti sp. nov., isolated from sediment.</title>
        <authorList>
            <person name="Wang Y."/>
        </authorList>
    </citation>
    <scope>NUCLEOTIDE SEQUENCE [LARGE SCALE GENOMIC DNA]</scope>
    <source>
        <strain evidence="1 2">HXT-9</strain>
    </source>
</reference>
<dbReference type="AlphaFoldDB" id="A0A6N6VP14"/>